<feature type="transmembrane region" description="Helical" evidence="1">
    <location>
        <begin position="7"/>
        <end position="24"/>
    </location>
</feature>
<protein>
    <submittedName>
        <fullName evidence="2">Uncharacterized protein</fullName>
    </submittedName>
</protein>
<keyword evidence="1" id="KW-0472">Membrane</keyword>
<dbReference type="EMBL" id="VSSQ01000217">
    <property type="protein sequence ID" value="MPL86152.1"/>
    <property type="molecule type" value="Genomic_DNA"/>
</dbReference>
<organism evidence="2">
    <name type="scientific">bioreactor metagenome</name>
    <dbReference type="NCBI Taxonomy" id="1076179"/>
    <lineage>
        <taxon>unclassified sequences</taxon>
        <taxon>metagenomes</taxon>
        <taxon>ecological metagenomes</taxon>
    </lineage>
</organism>
<name>A0A644V5R2_9ZZZZ</name>
<sequence>MDKKGIMIVIGMFLILVLLVIVINNVFSNGIIRFVVTVLAAVIIGLVLRKTLYTNNKK</sequence>
<feature type="transmembrane region" description="Helical" evidence="1">
    <location>
        <begin position="30"/>
        <end position="48"/>
    </location>
</feature>
<proteinExistence type="predicted"/>
<keyword evidence="1" id="KW-1133">Transmembrane helix</keyword>
<reference evidence="2" key="1">
    <citation type="submission" date="2019-08" db="EMBL/GenBank/DDBJ databases">
        <authorList>
            <person name="Kucharzyk K."/>
            <person name="Murdoch R.W."/>
            <person name="Higgins S."/>
            <person name="Loffler F."/>
        </authorList>
    </citation>
    <scope>NUCLEOTIDE SEQUENCE</scope>
</reference>
<keyword evidence="1" id="KW-0812">Transmembrane</keyword>
<evidence type="ECO:0000256" key="1">
    <source>
        <dbReference type="SAM" id="Phobius"/>
    </source>
</evidence>
<comment type="caution">
    <text evidence="2">The sequence shown here is derived from an EMBL/GenBank/DDBJ whole genome shotgun (WGS) entry which is preliminary data.</text>
</comment>
<accession>A0A644V5R2</accession>
<dbReference type="AlphaFoldDB" id="A0A644V5R2"/>
<gene>
    <name evidence="2" type="ORF">SDC9_32128</name>
</gene>
<evidence type="ECO:0000313" key="2">
    <source>
        <dbReference type="EMBL" id="MPL86152.1"/>
    </source>
</evidence>